<keyword evidence="2" id="KW-1185">Reference proteome</keyword>
<evidence type="ECO:0000313" key="1">
    <source>
        <dbReference type="EMBL" id="TYO65471.1"/>
    </source>
</evidence>
<accession>A0A5S4YM31</accession>
<dbReference type="RefSeq" id="WP_148740405.1">
    <property type="nucleotide sequence ID" value="NZ_VSTH01000051.1"/>
</dbReference>
<dbReference type="AlphaFoldDB" id="A0A5S4YM31"/>
<dbReference type="EMBL" id="VSTH01000051">
    <property type="protein sequence ID" value="TYO65471.1"/>
    <property type="molecule type" value="Genomic_DNA"/>
</dbReference>
<comment type="caution">
    <text evidence="1">The sequence shown here is derived from an EMBL/GenBank/DDBJ whole genome shotgun (WGS) entry which is preliminary data.</text>
</comment>
<reference evidence="1 2" key="1">
    <citation type="submission" date="2019-08" db="EMBL/GenBank/DDBJ databases">
        <title>Bradyrhizobium hipponensis sp. nov., a rhizobium isolated from a Lupinus angustifolius root nodule in Tunisia.</title>
        <authorList>
            <person name="Off K."/>
            <person name="Rejili M."/>
            <person name="Mars M."/>
            <person name="Brachmann A."/>
            <person name="Marin M."/>
        </authorList>
    </citation>
    <scope>NUCLEOTIDE SEQUENCE [LARGE SCALE GENOMIC DNA]</scope>
    <source>
        <strain evidence="2">aSej3</strain>
    </source>
</reference>
<name>A0A5S4YM31_9BRAD</name>
<evidence type="ECO:0000313" key="2">
    <source>
        <dbReference type="Proteomes" id="UP000324797"/>
    </source>
</evidence>
<proteinExistence type="predicted"/>
<sequence>MRSGRLVAANEEELSDLAVWLENHPDDVTHEVRFEAIDFLLETMEAVETYPATVYVPTHLVDALVGVIEDWAEVLGAHNESLETHLLVIE</sequence>
<protein>
    <submittedName>
        <fullName evidence="1">Uncharacterized protein</fullName>
    </submittedName>
</protein>
<dbReference type="Proteomes" id="UP000324797">
    <property type="component" value="Unassembled WGS sequence"/>
</dbReference>
<organism evidence="1 2">
    <name type="scientific">Bradyrhizobium hipponense</name>
    <dbReference type="NCBI Taxonomy" id="2605638"/>
    <lineage>
        <taxon>Bacteria</taxon>
        <taxon>Pseudomonadati</taxon>
        <taxon>Pseudomonadota</taxon>
        <taxon>Alphaproteobacteria</taxon>
        <taxon>Hyphomicrobiales</taxon>
        <taxon>Nitrobacteraceae</taxon>
        <taxon>Bradyrhizobium</taxon>
    </lineage>
</organism>
<gene>
    <name evidence="1" type="ORF">FXV83_16175</name>
</gene>